<dbReference type="GO" id="GO:0008483">
    <property type="term" value="F:transaminase activity"/>
    <property type="evidence" value="ECO:0007669"/>
    <property type="project" value="UniProtKB-KW"/>
</dbReference>
<dbReference type="PIRSF" id="PIRSF006468">
    <property type="entry name" value="BCAT1"/>
    <property type="match status" value="1"/>
</dbReference>
<comment type="pathway">
    <text evidence="2 17">Amino-acid biosynthesis; L-isoleucine biosynthesis; L-isoleucine from 2-oxobutanoate: step 4/4.</text>
</comment>
<evidence type="ECO:0000256" key="12">
    <source>
        <dbReference type="ARBA" id="ARBA00048798"/>
    </source>
</evidence>
<evidence type="ECO:0000256" key="6">
    <source>
        <dbReference type="ARBA" id="ARBA00022576"/>
    </source>
</evidence>
<keyword evidence="9 15" id="KW-0663">Pyridoxal phosphate</keyword>
<organism evidence="18 19">
    <name type="scientific">Thermobacillus xylanilyticus</name>
    <dbReference type="NCBI Taxonomy" id="76633"/>
    <lineage>
        <taxon>Bacteria</taxon>
        <taxon>Bacillati</taxon>
        <taxon>Bacillota</taxon>
        <taxon>Bacilli</taxon>
        <taxon>Bacillales</taxon>
        <taxon>Paenibacillaceae</taxon>
        <taxon>Thermobacillus</taxon>
    </lineage>
</organism>
<dbReference type="InterPro" id="IPR043132">
    <property type="entry name" value="BCAT-like_C"/>
</dbReference>
<evidence type="ECO:0000256" key="5">
    <source>
        <dbReference type="ARBA" id="ARBA00009320"/>
    </source>
</evidence>
<comment type="catalytic activity">
    <reaction evidence="11 16">
        <text>L-valine + 2-oxoglutarate = 3-methyl-2-oxobutanoate + L-glutamate</text>
        <dbReference type="Rhea" id="RHEA:24813"/>
        <dbReference type="ChEBI" id="CHEBI:11851"/>
        <dbReference type="ChEBI" id="CHEBI:16810"/>
        <dbReference type="ChEBI" id="CHEBI:29985"/>
        <dbReference type="ChEBI" id="CHEBI:57762"/>
        <dbReference type="EC" id="2.6.1.42"/>
    </reaction>
</comment>
<dbReference type="InterPro" id="IPR005786">
    <property type="entry name" value="B_amino_transII"/>
</dbReference>
<dbReference type="InterPro" id="IPR001544">
    <property type="entry name" value="Aminotrans_IV"/>
</dbReference>
<comment type="catalytic activity">
    <reaction evidence="13 16">
        <text>L-leucine + 2-oxoglutarate = 4-methyl-2-oxopentanoate + L-glutamate</text>
        <dbReference type="Rhea" id="RHEA:18321"/>
        <dbReference type="ChEBI" id="CHEBI:16810"/>
        <dbReference type="ChEBI" id="CHEBI:17865"/>
        <dbReference type="ChEBI" id="CHEBI:29985"/>
        <dbReference type="ChEBI" id="CHEBI:57427"/>
        <dbReference type="EC" id="2.6.1.42"/>
    </reaction>
</comment>
<dbReference type="NCBIfam" id="TIGR01123">
    <property type="entry name" value="ilvE_II"/>
    <property type="match status" value="1"/>
</dbReference>
<proteinExistence type="inferred from homology"/>
<evidence type="ECO:0000256" key="1">
    <source>
        <dbReference type="ARBA" id="ARBA00001933"/>
    </source>
</evidence>
<keyword evidence="6 16" id="KW-0032">Aminotransferase</keyword>
<evidence type="ECO:0000256" key="15">
    <source>
        <dbReference type="RuleBase" id="RU004516"/>
    </source>
</evidence>
<accession>A0ABN7RQB1</accession>
<dbReference type="PANTHER" id="PTHR11825:SF44">
    <property type="entry name" value="BRANCHED-CHAIN-AMINO-ACID AMINOTRANSFERASE"/>
    <property type="match status" value="1"/>
</dbReference>
<dbReference type="Gene3D" id="3.30.470.10">
    <property type="match status" value="1"/>
</dbReference>
<evidence type="ECO:0000256" key="10">
    <source>
        <dbReference type="ARBA" id="ARBA00023304"/>
    </source>
</evidence>
<dbReference type="InterPro" id="IPR033939">
    <property type="entry name" value="BCAT_family"/>
</dbReference>
<name>A0ABN7RQB1_THEXY</name>
<dbReference type="InterPro" id="IPR018300">
    <property type="entry name" value="Aminotrans_IV_CS"/>
</dbReference>
<dbReference type="Proteomes" id="UP000681526">
    <property type="component" value="Unassembled WGS sequence"/>
</dbReference>
<protein>
    <recommendedName>
        <fullName evidence="16">Branched-chain-amino-acid aminotransferase</fullName>
        <ecNumber evidence="16">2.6.1.42</ecNumber>
    </recommendedName>
</protein>
<dbReference type="InterPro" id="IPR043131">
    <property type="entry name" value="BCAT-like_N"/>
</dbReference>
<comment type="catalytic activity">
    <reaction evidence="12 16">
        <text>L-isoleucine + 2-oxoglutarate = (S)-3-methyl-2-oxopentanoate + L-glutamate</text>
        <dbReference type="Rhea" id="RHEA:24801"/>
        <dbReference type="ChEBI" id="CHEBI:16810"/>
        <dbReference type="ChEBI" id="CHEBI:29985"/>
        <dbReference type="ChEBI" id="CHEBI:35146"/>
        <dbReference type="ChEBI" id="CHEBI:58045"/>
        <dbReference type="EC" id="2.6.1.42"/>
    </reaction>
</comment>
<evidence type="ECO:0000256" key="17">
    <source>
        <dbReference type="RuleBase" id="RU004519"/>
    </source>
</evidence>
<dbReference type="EC" id="2.6.1.42" evidence="16"/>
<comment type="pathway">
    <text evidence="3 17">Amino-acid biosynthesis; L-valine biosynthesis; L-valine from pyruvate: step 4/4.</text>
</comment>
<reference evidence="18 19" key="1">
    <citation type="submission" date="2021-04" db="EMBL/GenBank/DDBJ databases">
        <authorList>
            <person name="Rakotoarivonina H."/>
        </authorList>
    </citation>
    <scope>NUCLEOTIDE SEQUENCE [LARGE SCALE GENOMIC DNA]</scope>
    <source>
        <strain evidence="18 19">XE</strain>
    </source>
</reference>
<dbReference type="Gene3D" id="3.20.10.10">
    <property type="entry name" value="D-amino Acid Aminotransferase, subunit A, domain 2"/>
    <property type="match status" value="1"/>
</dbReference>
<dbReference type="InterPro" id="IPR036038">
    <property type="entry name" value="Aminotransferase-like"/>
</dbReference>
<comment type="pathway">
    <text evidence="4 17">Amino-acid biosynthesis; L-leucine biosynthesis; L-leucine from 3-methyl-2-oxobutanoate: step 4/4.</text>
</comment>
<evidence type="ECO:0000256" key="2">
    <source>
        <dbReference type="ARBA" id="ARBA00004824"/>
    </source>
</evidence>
<keyword evidence="10 16" id="KW-0100">Branched-chain amino acid biosynthesis</keyword>
<dbReference type="Pfam" id="PF01063">
    <property type="entry name" value="Aminotran_4"/>
    <property type="match status" value="1"/>
</dbReference>
<evidence type="ECO:0000256" key="4">
    <source>
        <dbReference type="ARBA" id="ARBA00005072"/>
    </source>
</evidence>
<evidence type="ECO:0000256" key="13">
    <source>
        <dbReference type="ARBA" id="ARBA00049229"/>
    </source>
</evidence>
<evidence type="ECO:0000256" key="8">
    <source>
        <dbReference type="ARBA" id="ARBA00022679"/>
    </source>
</evidence>
<keyword evidence="7 16" id="KW-0028">Amino-acid biosynthesis</keyword>
<dbReference type="EMBL" id="CAJRAY010000017">
    <property type="protein sequence ID" value="CAG5079497.1"/>
    <property type="molecule type" value="Genomic_DNA"/>
</dbReference>
<evidence type="ECO:0000256" key="3">
    <source>
        <dbReference type="ARBA" id="ARBA00004931"/>
    </source>
</evidence>
<dbReference type="SUPFAM" id="SSF56752">
    <property type="entry name" value="D-aminoacid aminotransferase-like PLP-dependent enzymes"/>
    <property type="match status" value="1"/>
</dbReference>
<dbReference type="CDD" id="cd01557">
    <property type="entry name" value="BCAT_beta_family"/>
    <property type="match status" value="1"/>
</dbReference>
<keyword evidence="8 16" id="KW-0808">Transferase</keyword>
<evidence type="ECO:0000256" key="7">
    <source>
        <dbReference type="ARBA" id="ARBA00022605"/>
    </source>
</evidence>
<evidence type="ECO:0000256" key="14">
    <source>
        <dbReference type="RuleBase" id="RU004106"/>
    </source>
</evidence>
<evidence type="ECO:0000313" key="18">
    <source>
        <dbReference type="EMBL" id="CAG5079497.1"/>
    </source>
</evidence>
<dbReference type="PANTHER" id="PTHR11825">
    <property type="entry name" value="SUBGROUP IIII AMINOTRANSFERASE"/>
    <property type="match status" value="1"/>
</dbReference>
<sequence>MRSGTMPVIELIPAREAKPKPPADRLGFGRHFTDHMFVMDYEEGRGWHSPRIVPYQPIALDPSAMVLHYAQTVFEGLKAFRSADGRIRLFRPEMNIKRLNRSCVRLSIPPVDEQLALEAIRKLVETDSGWVPGEAGTSLYIRPFIIATEPHVGVAPSSTYLFLIIMSPVGAYYAEGLKPVSIMVETRDVRAVPGGVGDAKTGGNYAASLRAQQEAKKYGSSQVLWLDGVHRRYVEEVGSMNVFFKIDGTVVTPELGGSILDGITRNSVLRLLQQWGVKAEERRISIDEIEEAHRDGRLEEAFGTGTAAVISPIGELVLGGRKLAVNGGEIGPLASKLYETLTGIQYGRIEDPFGWMMDVLQ</sequence>
<evidence type="ECO:0000256" key="11">
    <source>
        <dbReference type="ARBA" id="ARBA00048212"/>
    </source>
</evidence>
<evidence type="ECO:0000256" key="16">
    <source>
        <dbReference type="RuleBase" id="RU004517"/>
    </source>
</evidence>
<evidence type="ECO:0000313" key="19">
    <source>
        <dbReference type="Proteomes" id="UP000681526"/>
    </source>
</evidence>
<dbReference type="RefSeq" id="WP_213483448.1">
    <property type="nucleotide sequence ID" value="NZ_CAJRAY010000017.1"/>
</dbReference>
<comment type="caution">
    <text evidence="18">The sequence shown here is derived from an EMBL/GenBank/DDBJ whole genome shotgun (WGS) entry which is preliminary data.</text>
</comment>
<evidence type="ECO:0000256" key="9">
    <source>
        <dbReference type="ARBA" id="ARBA00022898"/>
    </source>
</evidence>
<gene>
    <name evidence="18" type="primary">txxe 246- ilvK</name>
    <name evidence="18" type="ORF">TXXE_03240</name>
</gene>
<dbReference type="NCBIfam" id="NF009897">
    <property type="entry name" value="PRK13357.1"/>
    <property type="match status" value="1"/>
</dbReference>
<comment type="similarity">
    <text evidence="5 14">Belongs to the class-IV pyridoxal-phosphate-dependent aminotransferase family.</text>
</comment>
<dbReference type="PROSITE" id="PS00770">
    <property type="entry name" value="AA_TRANSFER_CLASS_4"/>
    <property type="match status" value="1"/>
</dbReference>
<keyword evidence="19" id="KW-1185">Reference proteome</keyword>
<comment type="cofactor">
    <cofactor evidence="1 15">
        <name>pyridoxal 5'-phosphate</name>
        <dbReference type="ChEBI" id="CHEBI:597326"/>
    </cofactor>
</comment>